<proteinExistence type="predicted"/>
<dbReference type="EMBL" id="MU853837">
    <property type="protein sequence ID" value="KAK3938102.1"/>
    <property type="molecule type" value="Genomic_DNA"/>
</dbReference>
<comment type="caution">
    <text evidence="1">The sequence shown here is derived from an EMBL/GenBank/DDBJ whole genome shotgun (WGS) entry which is preliminary data.</text>
</comment>
<sequence length="131" mass="14477">MAPKKNATATQLESPATTIRKMKVERQTDNALLKQFEELLKHGECGIAWNELHKATKIVPPRGTVAIVVDVPENKGAIRVFEDASDQYLGGVGTEHAGFMVIVPWDENWWFRVSGSLRIGYIAVVLTASQS</sequence>
<evidence type="ECO:0000313" key="1">
    <source>
        <dbReference type="EMBL" id="KAK3938102.1"/>
    </source>
</evidence>
<evidence type="ECO:0000313" key="2">
    <source>
        <dbReference type="Proteomes" id="UP001303473"/>
    </source>
</evidence>
<keyword evidence="2" id="KW-1185">Reference proteome</keyword>
<gene>
    <name evidence="1" type="ORF">QBC46DRAFT_169887</name>
</gene>
<name>A0AAN6S1W4_9PEZI</name>
<accession>A0AAN6S1W4</accession>
<dbReference type="AlphaFoldDB" id="A0AAN6S1W4"/>
<organism evidence="1 2">
    <name type="scientific">Diplogelasinospora grovesii</name>
    <dbReference type="NCBI Taxonomy" id="303347"/>
    <lineage>
        <taxon>Eukaryota</taxon>
        <taxon>Fungi</taxon>
        <taxon>Dikarya</taxon>
        <taxon>Ascomycota</taxon>
        <taxon>Pezizomycotina</taxon>
        <taxon>Sordariomycetes</taxon>
        <taxon>Sordariomycetidae</taxon>
        <taxon>Sordariales</taxon>
        <taxon>Diplogelasinosporaceae</taxon>
        <taxon>Diplogelasinospora</taxon>
    </lineage>
</organism>
<protein>
    <submittedName>
        <fullName evidence="1">Uncharacterized protein</fullName>
    </submittedName>
</protein>
<reference evidence="2" key="1">
    <citation type="journal article" date="2023" name="Mol. Phylogenet. Evol.">
        <title>Genome-scale phylogeny and comparative genomics of the fungal order Sordariales.</title>
        <authorList>
            <person name="Hensen N."/>
            <person name="Bonometti L."/>
            <person name="Westerberg I."/>
            <person name="Brannstrom I.O."/>
            <person name="Guillou S."/>
            <person name="Cros-Aarteil S."/>
            <person name="Calhoun S."/>
            <person name="Haridas S."/>
            <person name="Kuo A."/>
            <person name="Mondo S."/>
            <person name="Pangilinan J."/>
            <person name="Riley R."/>
            <person name="LaButti K."/>
            <person name="Andreopoulos B."/>
            <person name="Lipzen A."/>
            <person name="Chen C."/>
            <person name="Yan M."/>
            <person name="Daum C."/>
            <person name="Ng V."/>
            <person name="Clum A."/>
            <person name="Steindorff A."/>
            <person name="Ohm R.A."/>
            <person name="Martin F."/>
            <person name="Silar P."/>
            <person name="Natvig D.O."/>
            <person name="Lalanne C."/>
            <person name="Gautier V."/>
            <person name="Ament-Velasquez S.L."/>
            <person name="Kruys A."/>
            <person name="Hutchinson M.I."/>
            <person name="Powell A.J."/>
            <person name="Barry K."/>
            <person name="Miller A.N."/>
            <person name="Grigoriev I.V."/>
            <person name="Debuchy R."/>
            <person name="Gladieux P."/>
            <person name="Hiltunen Thoren M."/>
            <person name="Johannesson H."/>
        </authorList>
    </citation>
    <scope>NUCLEOTIDE SEQUENCE [LARGE SCALE GENOMIC DNA]</scope>
    <source>
        <strain evidence="2">CBS 340.73</strain>
    </source>
</reference>
<dbReference type="Proteomes" id="UP001303473">
    <property type="component" value="Unassembled WGS sequence"/>
</dbReference>